<dbReference type="SMR" id="A0A1D6P6Y2"/>
<feature type="compositionally biased region" description="Basic and acidic residues" evidence="1">
    <location>
        <begin position="51"/>
        <end position="82"/>
    </location>
</feature>
<gene>
    <name evidence="2" type="ORF">ZEAMMB73_Zm00001d047097</name>
</gene>
<dbReference type="Gene3D" id="1.10.10.60">
    <property type="entry name" value="Homeodomain-like"/>
    <property type="match status" value="1"/>
</dbReference>
<organism evidence="2">
    <name type="scientific">Zea mays</name>
    <name type="common">Maize</name>
    <dbReference type="NCBI Taxonomy" id="4577"/>
    <lineage>
        <taxon>Eukaryota</taxon>
        <taxon>Viridiplantae</taxon>
        <taxon>Streptophyta</taxon>
        <taxon>Embryophyta</taxon>
        <taxon>Tracheophyta</taxon>
        <taxon>Spermatophyta</taxon>
        <taxon>Magnoliopsida</taxon>
        <taxon>Liliopsida</taxon>
        <taxon>Poales</taxon>
        <taxon>Poaceae</taxon>
        <taxon>PACMAD clade</taxon>
        <taxon>Panicoideae</taxon>
        <taxon>Andropogonodae</taxon>
        <taxon>Andropogoneae</taxon>
        <taxon>Tripsacinae</taxon>
        <taxon>Zea</taxon>
    </lineage>
</organism>
<feature type="non-terminal residue" evidence="2">
    <location>
        <position position="395"/>
    </location>
</feature>
<dbReference type="GO" id="GO:0051083">
    <property type="term" value="P:'de novo' cotranslational protein folding"/>
    <property type="evidence" value="ECO:0007669"/>
    <property type="project" value="InterPro"/>
</dbReference>
<keyword evidence="2" id="KW-0238">DNA-binding</keyword>
<dbReference type="PANTHER" id="PTHR43999">
    <property type="entry name" value="DNAJ HOMOLOG SUBFAMILY C MEMBER 2"/>
    <property type="match status" value="1"/>
</dbReference>
<evidence type="ECO:0000313" key="2">
    <source>
        <dbReference type="EMBL" id="AQL05598.1"/>
    </source>
</evidence>
<dbReference type="EMBL" id="CM000785">
    <property type="protein sequence ID" value="AQL05598.1"/>
    <property type="molecule type" value="Genomic_DNA"/>
</dbReference>
<name>A0A1D6P6Y2_MAIZE</name>
<dbReference type="STRING" id="4577.A0A1D6P6Y2"/>
<dbReference type="eggNOG" id="KOG0724">
    <property type="taxonomic scope" value="Eukaryota"/>
</dbReference>
<dbReference type="AlphaFoldDB" id="A0A1D6P6Y2"/>
<feature type="region of interest" description="Disordered" evidence="1">
    <location>
        <begin position="314"/>
        <end position="359"/>
    </location>
</feature>
<dbReference type="PaxDb" id="4577-GRMZM2G315786_P01"/>
<reference evidence="2" key="1">
    <citation type="submission" date="2015-12" db="EMBL/GenBank/DDBJ databases">
        <title>Update maize B73 reference genome by single molecule sequencing technologies.</title>
        <authorList>
            <consortium name="Maize Genome Sequencing Project"/>
            <person name="Ware D."/>
        </authorList>
    </citation>
    <scope>NUCLEOTIDE SEQUENCE</scope>
    <source>
        <tissue evidence="2">Seedling</tissue>
    </source>
</reference>
<feature type="compositionally biased region" description="Basic and acidic residues" evidence="1">
    <location>
        <begin position="30"/>
        <end position="44"/>
    </location>
</feature>
<protein>
    <submittedName>
        <fullName evidence="2">Putative MYB DNA-binding domain superfamily protein</fullName>
    </submittedName>
</protein>
<evidence type="ECO:0000256" key="1">
    <source>
        <dbReference type="SAM" id="MobiDB-lite"/>
    </source>
</evidence>
<dbReference type="GO" id="GO:0030544">
    <property type="term" value="F:Hsp70 protein binding"/>
    <property type="evidence" value="ECO:0007669"/>
    <property type="project" value="InterPro"/>
</dbReference>
<dbReference type="InParanoid" id="A0A1D6P6Y2"/>
<proteinExistence type="predicted"/>
<feature type="compositionally biased region" description="Low complexity" evidence="1">
    <location>
        <begin position="328"/>
        <end position="342"/>
    </location>
</feature>
<dbReference type="GO" id="GO:0043022">
    <property type="term" value="F:ribosome binding"/>
    <property type="evidence" value="ECO:0007669"/>
    <property type="project" value="InterPro"/>
</dbReference>
<accession>A0A1D6P6Y2</accession>
<sequence length="395" mass="43495">MERQNAMPQEKAKKVEYARVRTLVDNVYKKDPKIQMRKEEQKAEKQRRKEAKYLTKKLQEEEATRAAEEERVRKEEESKKVAEAALHQKKVKEKEKKLLRKEKTRLCTLAAPVVADSHFGMSKEDVESTCASLDMEQLKKLCDGMDGKDAAENARMMSNALRNESSSKEEKKIEANSVECPGGAVVVLRAVPGFFRWSRCGGKEERATGLGKNMWQACGDGGDALVASLYLLGHHWEASCSLLHGALEGVNPVHPWTCDGGAIGVVPSLEAPHLRLVLVRDHAITLKKKPDSSKAFDSFLEKCKQAQSIASPLWTRDEISSSTEGARTASSKAPQPASSQTANGKAVVDPVPDEAPSVADPDAWTEAQVLALLQALKAFPKDASQRWERVAAAVP</sequence>
<dbReference type="GO" id="GO:0006450">
    <property type="term" value="P:regulation of translational fidelity"/>
    <property type="evidence" value="ECO:0007669"/>
    <property type="project" value="InterPro"/>
</dbReference>
<dbReference type="InterPro" id="IPR044634">
    <property type="entry name" value="Zuotin/DnaJC2"/>
</dbReference>
<dbReference type="PANTHER" id="PTHR43999:SF1">
    <property type="entry name" value="DNAJ HOMOLOG SUBFAMILY C MEMBER 2"/>
    <property type="match status" value="1"/>
</dbReference>
<feature type="region of interest" description="Disordered" evidence="1">
    <location>
        <begin position="30"/>
        <end position="82"/>
    </location>
</feature>
<dbReference type="GO" id="GO:0003677">
    <property type="term" value="F:DNA binding"/>
    <property type="evidence" value="ECO:0007669"/>
    <property type="project" value="UniProtKB-KW"/>
</dbReference>